<dbReference type="Pfam" id="PF00314">
    <property type="entry name" value="Thaumatin"/>
    <property type="match status" value="1"/>
</dbReference>
<feature type="disulfide bond" evidence="2">
    <location>
        <begin position="213"/>
        <end position="222"/>
    </location>
</feature>
<dbReference type="OrthoDB" id="430315at2759"/>
<accession>A0A9Q0J677</accession>
<dbReference type="AlphaFoldDB" id="A0A9Q0J677"/>
<comment type="caution">
    <text evidence="3">The sequence shown here is derived from an EMBL/GenBank/DDBJ whole genome shotgun (WGS) entry which is preliminary data.</text>
</comment>
<dbReference type="Gene3D" id="2.60.110.10">
    <property type="entry name" value="Thaumatin"/>
    <property type="match status" value="1"/>
</dbReference>
<feature type="disulfide bond" evidence="2">
    <location>
        <begin position="184"/>
        <end position="239"/>
    </location>
</feature>
<dbReference type="EMBL" id="JAKUCV010005784">
    <property type="protein sequence ID" value="KAJ4829889.1"/>
    <property type="molecule type" value="Genomic_DNA"/>
</dbReference>
<gene>
    <name evidence="3" type="ORF">Tsubulata_013150</name>
</gene>
<evidence type="ECO:0000256" key="2">
    <source>
        <dbReference type="PIRSR" id="PIRSR002703-1"/>
    </source>
</evidence>
<dbReference type="SMART" id="SM00205">
    <property type="entry name" value="THN"/>
    <property type="match status" value="1"/>
</dbReference>
<protein>
    <recommendedName>
        <fullName evidence="5">Thaumatin-like protein</fullName>
    </recommendedName>
</protein>
<feature type="disulfide bond" evidence="2">
    <location>
        <begin position="106"/>
        <end position="116"/>
    </location>
</feature>
<keyword evidence="4" id="KW-1185">Reference proteome</keyword>
<evidence type="ECO:0000256" key="1">
    <source>
        <dbReference type="ARBA" id="ARBA00010607"/>
    </source>
</evidence>
<proteinExistence type="inferred from homology"/>
<dbReference type="SUPFAM" id="SSF49870">
    <property type="entry name" value="Osmotin, thaumatin-like protein"/>
    <property type="match status" value="1"/>
</dbReference>
<dbReference type="PIRSF" id="PIRSF002703">
    <property type="entry name" value="Thaumatin"/>
    <property type="match status" value="1"/>
</dbReference>
<feature type="disulfide bond" evidence="2">
    <location>
        <begin position="179"/>
        <end position="255"/>
    </location>
</feature>
<evidence type="ECO:0000313" key="4">
    <source>
        <dbReference type="Proteomes" id="UP001141552"/>
    </source>
</evidence>
<dbReference type="PRINTS" id="PR00347">
    <property type="entry name" value="THAUMATIN"/>
</dbReference>
<dbReference type="InterPro" id="IPR037176">
    <property type="entry name" value="Osmotin/thaumatin-like_sf"/>
</dbReference>
<feature type="disulfide bond" evidence="2">
    <location>
        <begin position="192"/>
        <end position="209"/>
    </location>
</feature>
<evidence type="ECO:0000313" key="3">
    <source>
        <dbReference type="EMBL" id="KAJ4829889.1"/>
    </source>
</evidence>
<feature type="disulfide bond" evidence="2">
    <location>
        <begin position="223"/>
        <end position="226"/>
    </location>
</feature>
<dbReference type="Proteomes" id="UP001141552">
    <property type="component" value="Unassembled WGS sequence"/>
</dbReference>
<dbReference type="PROSITE" id="PS51367">
    <property type="entry name" value="THAUMATIN_2"/>
    <property type="match status" value="1"/>
</dbReference>
<name>A0A9Q0J677_9ROSI</name>
<organism evidence="3 4">
    <name type="scientific">Turnera subulata</name>
    <dbReference type="NCBI Taxonomy" id="218843"/>
    <lineage>
        <taxon>Eukaryota</taxon>
        <taxon>Viridiplantae</taxon>
        <taxon>Streptophyta</taxon>
        <taxon>Embryophyta</taxon>
        <taxon>Tracheophyta</taxon>
        <taxon>Spermatophyta</taxon>
        <taxon>Magnoliopsida</taxon>
        <taxon>eudicotyledons</taxon>
        <taxon>Gunneridae</taxon>
        <taxon>Pentapetalae</taxon>
        <taxon>rosids</taxon>
        <taxon>fabids</taxon>
        <taxon>Malpighiales</taxon>
        <taxon>Passifloraceae</taxon>
        <taxon>Turnera</taxon>
    </lineage>
</organism>
<dbReference type="InterPro" id="IPR001938">
    <property type="entry name" value="Thaumatin"/>
</dbReference>
<keyword evidence="2" id="KW-1015">Disulfide bond</keyword>
<reference evidence="3" key="2">
    <citation type="journal article" date="2023" name="Plants (Basel)">
        <title>Annotation of the Turnera subulata (Passifloraceae) Draft Genome Reveals the S-Locus Evolved after the Divergence of Turneroideae from Passifloroideae in a Stepwise Manner.</title>
        <authorList>
            <person name="Henning P.M."/>
            <person name="Roalson E.H."/>
            <person name="Mir W."/>
            <person name="McCubbin A.G."/>
            <person name="Shore J.S."/>
        </authorList>
    </citation>
    <scope>NUCLEOTIDE SEQUENCE</scope>
    <source>
        <strain evidence="3">F60SS</strain>
    </source>
</reference>
<reference evidence="3" key="1">
    <citation type="submission" date="2022-02" db="EMBL/GenBank/DDBJ databases">
        <authorList>
            <person name="Henning P.M."/>
            <person name="McCubbin A.G."/>
            <person name="Shore J.S."/>
        </authorList>
    </citation>
    <scope>NUCLEOTIDE SEQUENCE</scope>
    <source>
        <strain evidence="3">F60SS</strain>
        <tissue evidence="3">Leaves</tissue>
    </source>
</reference>
<evidence type="ECO:0008006" key="5">
    <source>
        <dbReference type="Google" id="ProtNLM"/>
    </source>
</evidence>
<dbReference type="PANTHER" id="PTHR31048">
    <property type="entry name" value="OS03G0233200 PROTEIN"/>
    <property type="match status" value="1"/>
</dbReference>
<sequence length="268" mass="29106">MRASPVIRGVLITRYSKSKSSSREATPVVLFCFPLRGFLHLDMLQASDSVTFTIANNCPFTVWPAARSNAAYPELSETSFTLEQGESTTLQVPGDWAGSIWGRTSCSKNPSGNFVCATGDFNSSSVQLVDVGKRPALPVTLANFHLVHPGGEDMYHVSVADGYNLPMIIRPQRGTGNTCVSTGCIQDLNPPCPPELRVVGDDGITTVACKSACLAFGPWAYCCSDCVSNSYGQFFKDACPRARNHLFDTSYLFSCSSAKSQREQTKYH</sequence>
<comment type="similarity">
    <text evidence="1">Belongs to the thaumatin family.</text>
</comment>